<reference evidence="2" key="2">
    <citation type="submission" date="2023-08" db="EMBL/GenBank/DDBJ databases">
        <authorList>
            <person name="Luo J."/>
        </authorList>
    </citation>
    <scope>NUCLEOTIDE SEQUENCE</scope>
    <source>
        <strain evidence="2">DSM 25064</strain>
    </source>
</reference>
<proteinExistence type="inferred from homology"/>
<dbReference type="Gene3D" id="3.40.830.10">
    <property type="entry name" value="LigB-like"/>
    <property type="match status" value="1"/>
</dbReference>
<dbReference type="NCBIfam" id="TIGR04336">
    <property type="entry name" value="AmmeMemoSam_B"/>
    <property type="match status" value="1"/>
</dbReference>
<dbReference type="AlphaFoldDB" id="A0AAW8B3A9"/>
<keyword evidence="3" id="KW-1185">Reference proteome</keyword>
<sequence length="259" mass="28016">MLARVPAVAGAFYPGNPLSLQRQIDDMLNSQPGTPLRPKALIVPHAGYIYSGPIAASAYRLLQTYADRIRRVVLLGPSHQVAFRGLAAPEEDLFQPPLGDITVDRSSIHQLQSQGLIAVRSDAHQWEHSLEVQLPFLQSVLGEFLLLPLVVGDANPQLVADTLRASWGGEETLVVVSSDLSHYHSYSEARQIDRHTSAMIESLNGTLNGEQACGCRAVNGLLAVAKEKQLAITTLDLRNSGDTAGDRDRVVGYGAYALC</sequence>
<accession>A0AAW8B3A9</accession>
<evidence type="ECO:0000313" key="2">
    <source>
        <dbReference type="EMBL" id="MDP1520226.1"/>
    </source>
</evidence>
<gene>
    <name evidence="2" type="primary">amrB</name>
    <name evidence="2" type="ORF">Q8A57_04515</name>
</gene>
<evidence type="ECO:0000313" key="3">
    <source>
        <dbReference type="Proteomes" id="UP001178354"/>
    </source>
</evidence>
<dbReference type="EMBL" id="JAUUUU010000002">
    <property type="protein sequence ID" value="MDP1520226.1"/>
    <property type="molecule type" value="Genomic_DNA"/>
</dbReference>
<dbReference type="InterPro" id="IPR002737">
    <property type="entry name" value="MEMO1_fam"/>
</dbReference>
<organism evidence="2 3">
    <name type="scientific">Porticoccus litoralis</name>
    <dbReference type="NCBI Taxonomy" id="434086"/>
    <lineage>
        <taxon>Bacteria</taxon>
        <taxon>Pseudomonadati</taxon>
        <taxon>Pseudomonadota</taxon>
        <taxon>Gammaproteobacteria</taxon>
        <taxon>Cellvibrionales</taxon>
        <taxon>Porticoccaceae</taxon>
        <taxon>Porticoccus</taxon>
    </lineage>
</organism>
<reference evidence="2" key="1">
    <citation type="journal article" date="2010" name="Int. J. Syst. Evol. Microbiol.">
        <title>Porticoccus litoralis gen. nov., sp. nov., a gammaproteobacterium isolated from the Yellow Sea.</title>
        <authorList>
            <person name="Oh H.M."/>
            <person name="Kim H."/>
            <person name="Kim K.M."/>
            <person name="Min G.S."/>
            <person name="Cho J.C."/>
        </authorList>
    </citation>
    <scope>NUCLEOTIDE SEQUENCE</scope>
    <source>
        <strain evidence="2">DSM 25064</strain>
    </source>
</reference>
<dbReference type="CDD" id="cd07361">
    <property type="entry name" value="MEMO_like"/>
    <property type="match status" value="1"/>
</dbReference>
<evidence type="ECO:0000256" key="1">
    <source>
        <dbReference type="ARBA" id="ARBA00006315"/>
    </source>
</evidence>
<comment type="caution">
    <text evidence="2">The sequence shown here is derived from an EMBL/GenBank/DDBJ whole genome shotgun (WGS) entry which is preliminary data.</text>
</comment>
<name>A0AAW8B3A9_9GAMM</name>
<dbReference type="PANTHER" id="PTHR11060:SF0">
    <property type="entry name" value="PROTEIN MEMO1"/>
    <property type="match status" value="1"/>
</dbReference>
<dbReference type="Pfam" id="PF01875">
    <property type="entry name" value="Memo"/>
    <property type="match status" value="1"/>
</dbReference>
<comment type="similarity">
    <text evidence="1">Belongs to the MEMO1 family.</text>
</comment>
<protein>
    <submittedName>
        <fullName evidence="2">AmmeMemoRadiSam system protein B</fullName>
    </submittedName>
</protein>
<dbReference type="RefSeq" id="WP_305169793.1">
    <property type="nucleotide sequence ID" value="NZ_JAUUUU010000002.1"/>
</dbReference>
<dbReference type="Proteomes" id="UP001178354">
    <property type="component" value="Unassembled WGS sequence"/>
</dbReference>
<dbReference type="PANTHER" id="PTHR11060">
    <property type="entry name" value="PROTEIN MEMO1"/>
    <property type="match status" value="1"/>
</dbReference>